<dbReference type="OrthoDB" id="5242628at2759"/>
<reference evidence="4 5" key="1">
    <citation type="journal article" date="2018" name="Plant J.">
        <title>Genome sequences of Chlorella sorokiniana UTEX 1602 and Micractinium conductrix SAG 241.80: implications to maltose excretion by a green alga.</title>
        <authorList>
            <person name="Arriola M.B."/>
            <person name="Velmurugan N."/>
            <person name="Zhang Y."/>
            <person name="Plunkett M.H."/>
            <person name="Hondzo H."/>
            <person name="Barney B.M."/>
        </authorList>
    </citation>
    <scope>NUCLEOTIDE SEQUENCE [LARGE SCALE GENOMIC DNA]</scope>
    <source>
        <strain evidence="5">UTEX 1602</strain>
    </source>
</reference>
<evidence type="ECO:0000256" key="2">
    <source>
        <dbReference type="ARBA" id="ARBA00023186"/>
    </source>
</evidence>
<evidence type="ECO:0000256" key="3">
    <source>
        <dbReference type="SAM" id="MobiDB-lite"/>
    </source>
</evidence>
<dbReference type="PANTHER" id="PTHR20903">
    <property type="entry name" value="PREFOLDIN SUBUNIT 1-RELATED"/>
    <property type="match status" value="1"/>
</dbReference>
<dbReference type="GO" id="GO:0016272">
    <property type="term" value="C:prefoldin complex"/>
    <property type="evidence" value="ECO:0007669"/>
    <property type="project" value="InterPro"/>
</dbReference>
<dbReference type="GO" id="GO:0005737">
    <property type="term" value="C:cytoplasm"/>
    <property type="evidence" value="ECO:0007669"/>
    <property type="project" value="TreeGrafter"/>
</dbReference>
<feature type="region of interest" description="Disordered" evidence="3">
    <location>
        <begin position="83"/>
        <end position="103"/>
    </location>
</feature>
<dbReference type="AlphaFoldDB" id="A0A2P6THL7"/>
<keyword evidence="2" id="KW-0143">Chaperone</keyword>
<proteinExistence type="inferred from homology"/>
<dbReference type="InterPro" id="IPR002777">
    <property type="entry name" value="PFD_beta-like"/>
</dbReference>
<dbReference type="Pfam" id="PF01920">
    <property type="entry name" value="Prefoldin_2"/>
    <property type="match status" value="1"/>
</dbReference>
<evidence type="ECO:0000313" key="5">
    <source>
        <dbReference type="Proteomes" id="UP000239899"/>
    </source>
</evidence>
<dbReference type="EMBL" id="LHPG02000015">
    <property type="protein sequence ID" value="PRW33783.1"/>
    <property type="molecule type" value="Genomic_DNA"/>
</dbReference>
<evidence type="ECO:0000256" key="1">
    <source>
        <dbReference type="ARBA" id="ARBA00008045"/>
    </source>
</evidence>
<dbReference type="SUPFAM" id="SSF46579">
    <property type="entry name" value="Prefoldin"/>
    <property type="match status" value="1"/>
</dbReference>
<accession>A0A2P6THL7</accession>
<dbReference type="PANTHER" id="PTHR20903:SF0">
    <property type="entry name" value="PREFOLDIN SUBUNIT 1"/>
    <property type="match status" value="1"/>
</dbReference>
<protein>
    <submittedName>
        <fullName evidence="4">Prefoldin subunit 1</fullName>
    </submittedName>
</protein>
<dbReference type="GO" id="GO:0044183">
    <property type="term" value="F:protein folding chaperone"/>
    <property type="evidence" value="ECO:0007669"/>
    <property type="project" value="TreeGrafter"/>
</dbReference>
<dbReference type="Proteomes" id="UP000239899">
    <property type="component" value="Unassembled WGS sequence"/>
</dbReference>
<dbReference type="InterPro" id="IPR009053">
    <property type="entry name" value="Prefoldin"/>
</dbReference>
<organism evidence="4 5">
    <name type="scientific">Chlorella sorokiniana</name>
    <name type="common">Freshwater green alga</name>
    <dbReference type="NCBI Taxonomy" id="3076"/>
    <lineage>
        <taxon>Eukaryota</taxon>
        <taxon>Viridiplantae</taxon>
        <taxon>Chlorophyta</taxon>
        <taxon>core chlorophytes</taxon>
        <taxon>Trebouxiophyceae</taxon>
        <taxon>Chlorellales</taxon>
        <taxon>Chlorellaceae</taxon>
        <taxon>Chlorella clade</taxon>
        <taxon>Chlorella</taxon>
    </lineage>
</organism>
<dbReference type="STRING" id="3076.A0A2P6THL7"/>
<dbReference type="Gene3D" id="1.10.287.370">
    <property type="match status" value="1"/>
</dbReference>
<gene>
    <name evidence="4" type="ORF">C2E21_7367</name>
</gene>
<dbReference type="GO" id="GO:0051082">
    <property type="term" value="F:unfolded protein binding"/>
    <property type="evidence" value="ECO:0007669"/>
    <property type="project" value="InterPro"/>
</dbReference>
<dbReference type="GO" id="GO:0009409">
    <property type="term" value="P:response to cold"/>
    <property type="evidence" value="ECO:0007669"/>
    <property type="project" value="UniProtKB-ARBA"/>
</dbReference>
<comment type="similarity">
    <text evidence="1">Belongs to the prefoldin subunit beta family.</text>
</comment>
<evidence type="ECO:0000313" key="4">
    <source>
        <dbReference type="EMBL" id="PRW33783.1"/>
    </source>
</evidence>
<comment type="caution">
    <text evidence="4">The sequence shown here is derived from an EMBL/GenBank/DDBJ whole genome shotgun (WGS) entry which is preliminary data.</text>
</comment>
<keyword evidence="5" id="KW-1185">Reference proteome</keyword>
<name>A0A2P6THL7_CHLSO</name>
<sequence length="119" mass="13603">MADEEKHHIVRTLKREYDENASKLRQLESQKRMVESTLRRAAFTAAQLDEMPEDVATYRSVGKAYFLQPKAAIMSHLEEAVNGSDSELKKLNSSREALSKRQDGLRGELNELISQLRRG</sequence>